<evidence type="ECO:0000313" key="2">
    <source>
        <dbReference type="EMBL" id="GJM86221.1"/>
    </source>
</evidence>
<reference evidence="1" key="2">
    <citation type="submission" date="2021-12" db="EMBL/GenBank/DDBJ databases">
        <title>Resequencing data analysis of finger millet.</title>
        <authorList>
            <person name="Hatakeyama M."/>
            <person name="Aluri S."/>
            <person name="Balachadran M.T."/>
            <person name="Sivarajan S.R."/>
            <person name="Poveda L."/>
            <person name="Shimizu-Inatsugi R."/>
            <person name="Schlapbach R."/>
            <person name="Sreeman S.M."/>
            <person name="Shimizu K.K."/>
        </authorList>
    </citation>
    <scope>NUCLEOTIDE SEQUENCE</scope>
</reference>
<sequence length="114" mass="12245">MSDGDGHPTASSLATAEAKDEVKGRLLLDVVVGQGAAVLELLAGEDETLLVRRDALLILDLRLDIVDGVRALDLESDGLARQGLDEDLHLLDSSTERSAMINEKHKGVFLRSID</sequence>
<reference evidence="1" key="1">
    <citation type="journal article" date="2018" name="DNA Res.">
        <title>Multiple hybrid de novo genome assembly of finger millet, an orphan allotetraploid crop.</title>
        <authorList>
            <person name="Hatakeyama M."/>
            <person name="Aluri S."/>
            <person name="Balachadran M.T."/>
            <person name="Sivarajan S.R."/>
            <person name="Patrignani A."/>
            <person name="Gruter S."/>
            <person name="Poveda L."/>
            <person name="Shimizu-Inatsugi R."/>
            <person name="Baeten J."/>
            <person name="Francoijs K.J."/>
            <person name="Nataraja K.N."/>
            <person name="Reddy Y.A.N."/>
            <person name="Phadnis S."/>
            <person name="Ravikumar R.L."/>
            <person name="Schlapbach R."/>
            <person name="Sreeman S.M."/>
            <person name="Shimizu K.K."/>
        </authorList>
    </citation>
    <scope>NUCLEOTIDE SEQUENCE</scope>
</reference>
<evidence type="ECO:0000313" key="3">
    <source>
        <dbReference type="Proteomes" id="UP001054889"/>
    </source>
</evidence>
<dbReference type="EMBL" id="BQKI01000001">
    <property type="protein sequence ID" value="GJM85593.1"/>
    <property type="molecule type" value="Genomic_DNA"/>
</dbReference>
<proteinExistence type="predicted"/>
<evidence type="ECO:0000313" key="1">
    <source>
        <dbReference type="EMBL" id="GJM85593.1"/>
    </source>
</evidence>
<comment type="caution">
    <text evidence="1">The sequence shown here is derived from an EMBL/GenBank/DDBJ whole genome shotgun (WGS) entry which is preliminary data.</text>
</comment>
<dbReference type="Proteomes" id="UP001054889">
    <property type="component" value="Unassembled WGS sequence"/>
</dbReference>
<dbReference type="AlphaFoldDB" id="A0AAV5BIV5"/>
<accession>A0AAV5BIV5</accession>
<name>A0AAV5BIV5_ELECO</name>
<organism evidence="1 3">
    <name type="scientific">Eleusine coracana subsp. coracana</name>
    <dbReference type="NCBI Taxonomy" id="191504"/>
    <lineage>
        <taxon>Eukaryota</taxon>
        <taxon>Viridiplantae</taxon>
        <taxon>Streptophyta</taxon>
        <taxon>Embryophyta</taxon>
        <taxon>Tracheophyta</taxon>
        <taxon>Spermatophyta</taxon>
        <taxon>Magnoliopsida</taxon>
        <taxon>Liliopsida</taxon>
        <taxon>Poales</taxon>
        <taxon>Poaceae</taxon>
        <taxon>PACMAD clade</taxon>
        <taxon>Chloridoideae</taxon>
        <taxon>Cynodonteae</taxon>
        <taxon>Eleusininae</taxon>
        <taxon>Eleusine</taxon>
    </lineage>
</organism>
<gene>
    <name evidence="1" type="primary">ga01371</name>
    <name evidence="2" type="synonym">ga02058</name>
    <name evidence="1" type="ORF">PR202_ga01371</name>
    <name evidence="2" type="ORF">PR202_ga02058</name>
</gene>
<keyword evidence="3" id="KW-1185">Reference proteome</keyword>
<protein>
    <submittedName>
        <fullName evidence="1">Uncharacterized protein</fullName>
    </submittedName>
</protein>
<dbReference type="EMBL" id="BQKI01000001">
    <property type="protein sequence ID" value="GJM86221.1"/>
    <property type="molecule type" value="Genomic_DNA"/>
</dbReference>